<keyword evidence="2 6" id="KW-0812">Transmembrane</keyword>
<dbReference type="EC" id="3.4.21.89" evidence="5"/>
<gene>
    <name evidence="7" type="ORF">WMO26_03790</name>
</gene>
<feature type="transmembrane region" description="Helical" evidence="6">
    <location>
        <begin position="201"/>
        <end position="221"/>
    </location>
</feature>
<dbReference type="CDD" id="cd06462">
    <property type="entry name" value="Peptidase_S24_S26"/>
    <property type="match status" value="1"/>
</dbReference>
<dbReference type="EMBL" id="JBBMFD010000004">
    <property type="protein sequence ID" value="MEQ2439947.1"/>
    <property type="molecule type" value="Genomic_DNA"/>
</dbReference>
<protein>
    <recommendedName>
        <fullName evidence="5">Signal peptidase I</fullName>
        <ecNumber evidence="5">3.4.21.89</ecNumber>
    </recommendedName>
</protein>
<reference evidence="7 8" key="1">
    <citation type="submission" date="2024-03" db="EMBL/GenBank/DDBJ databases">
        <title>Human intestinal bacterial collection.</title>
        <authorList>
            <person name="Pauvert C."/>
            <person name="Hitch T.C.A."/>
            <person name="Clavel T."/>
        </authorList>
    </citation>
    <scope>NUCLEOTIDE SEQUENCE [LARGE SCALE GENOMIC DNA]</scope>
    <source>
        <strain evidence="7 8">CLA-JM-H44</strain>
    </source>
</reference>
<dbReference type="GO" id="GO:0009003">
    <property type="term" value="F:signal peptidase activity"/>
    <property type="evidence" value="ECO:0007669"/>
    <property type="project" value="UniProtKB-EC"/>
</dbReference>
<dbReference type="Proteomes" id="UP001489509">
    <property type="component" value="Unassembled WGS sequence"/>
</dbReference>
<dbReference type="NCBIfam" id="TIGR02228">
    <property type="entry name" value="sigpep_I_arch"/>
    <property type="match status" value="1"/>
</dbReference>
<organism evidence="7 8">
    <name type="scientific">Solibaculum intestinale</name>
    <dbReference type="NCBI Taxonomy" id="3133165"/>
    <lineage>
        <taxon>Bacteria</taxon>
        <taxon>Bacillati</taxon>
        <taxon>Bacillota</taxon>
        <taxon>Clostridia</taxon>
        <taxon>Eubacteriales</taxon>
        <taxon>Oscillospiraceae</taxon>
        <taxon>Solibaculum</taxon>
    </lineage>
</organism>
<evidence type="ECO:0000256" key="6">
    <source>
        <dbReference type="SAM" id="Phobius"/>
    </source>
</evidence>
<sequence length="242" mass="26911">MVEKSRNPLIAKGFRLFWRKGPTFTKFSKKILLSVYPIFCIIFRIPEKASRQQKGGKGTTMTTVKKIKKIGNAGITLIVVLLAVLAALIAGPRFFGMQVYCVLSGSMEPSFPTGSLLYVQKTDPSSVQVGDPITFLLTNEMPATHRVTRVDTEKQQFYTKGDNNDHEDAAAVPFQNLLGRPVACIPYLGYVSNYIQHPPGLYLAIAAGAVFVLLILIPDLFERVEKRNRRRPARKDGPQIQG</sequence>
<evidence type="ECO:0000313" key="8">
    <source>
        <dbReference type="Proteomes" id="UP001489509"/>
    </source>
</evidence>
<proteinExistence type="predicted"/>
<evidence type="ECO:0000256" key="5">
    <source>
        <dbReference type="NCBIfam" id="TIGR02228"/>
    </source>
</evidence>
<keyword evidence="3 6" id="KW-1133">Transmembrane helix</keyword>
<keyword evidence="4 6" id="KW-0472">Membrane</keyword>
<evidence type="ECO:0000256" key="4">
    <source>
        <dbReference type="ARBA" id="ARBA00023136"/>
    </source>
</evidence>
<evidence type="ECO:0000313" key="7">
    <source>
        <dbReference type="EMBL" id="MEQ2439947.1"/>
    </source>
</evidence>
<accession>A0ABV1DY20</accession>
<comment type="caution">
    <text evidence="7">The sequence shown here is derived from an EMBL/GenBank/DDBJ whole genome shotgun (WGS) entry which is preliminary data.</text>
</comment>
<comment type="subcellular location">
    <subcellularLocation>
        <location evidence="1">Membrane</location>
    </subcellularLocation>
</comment>
<dbReference type="PANTHER" id="PTHR10806:SF6">
    <property type="entry name" value="SIGNAL PEPTIDASE COMPLEX CATALYTIC SUBUNIT SEC11"/>
    <property type="match status" value="1"/>
</dbReference>
<dbReference type="SUPFAM" id="SSF51306">
    <property type="entry name" value="LexA/Signal peptidase"/>
    <property type="match status" value="1"/>
</dbReference>
<evidence type="ECO:0000256" key="2">
    <source>
        <dbReference type="ARBA" id="ARBA00022692"/>
    </source>
</evidence>
<evidence type="ECO:0000256" key="3">
    <source>
        <dbReference type="ARBA" id="ARBA00022989"/>
    </source>
</evidence>
<dbReference type="Gene3D" id="2.10.109.10">
    <property type="entry name" value="Umud Fragment, subunit A"/>
    <property type="match status" value="1"/>
</dbReference>
<dbReference type="PRINTS" id="PR00728">
    <property type="entry name" value="SIGNALPTASE"/>
</dbReference>
<feature type="transmembrane region" description="Helical" evidence="6">
    <location>
        <begin position="70"/>
        <end position="90"/>
    </location>
</feature>
<evidence type="ECO:0000256" key="1">
    <source>
        <dbReference type="ARBA" id="ARBA00004370"/>
    </source>
</evidence>
<dbReference type="InterPro" id="IPR036286">
    <property type="entry name" value="LexA/Signal_pep-like_sf"/>
</dbReference>
<keyword evidence="7" id="KW-0378">Hydrolase</keyword>
<name>A0ABV1DY20_9FIRM</name>
<dbReference type="PANTHER" id="PTHR10806">
    <property type="entry name" value="SIGNAL PEPTIDASE COMPLEX CATALYTIC SUBUNIT SEC11"/>
    <property type="match status" value="1"/>
</dbReference>
<dbReference type="InterPro" id="IPR001733">
    <property type="entry name" value="Peptidase_S26B"/>
</dbReference>
<keyword evidence="8" id="KW-1185">Reference proteome</keyword>
<dbReference type="RefSeq" id="WP_349218243.1">
    <property type="nucleotide sequence ID" value="NZ_JBBMFD010000004.1"/>
</dbReference>